<dbReference type="Proteomes" id="UP000029120">
    <property type="component" value="Chromosome 6"/>
</dbReference>
<dbReference type="AlphaFoldDB" id="A0A087GT82"/>
<organism evidence="2 3">
    <name type="scientific">Arabis alpina</name>
    <name type="common">Alpine rock-cress</name>
    <dbReference type="NCBI Taxonomy" id="50452"/>
    <lineage>
        <taxon>Eukaryota</taxon>
        <taxon>Viridiplantae</taxon>
        <taxon>Streptophyta</taxon>
        <taxon>Embryophyta</taxon>
        <taxon>Tracheophyta</taxon>
        <taxon>Spermatophyta</taxon>
        <taxon>Magnoliopsida</taxon>
        <taxon>eudicotyledons</taxon>
        <taxon>Gunneridae</taxon>
        <taxon>Pentapetalae</taxon>
        <taxon>rosids</taxon>
        <taxon>malvids</taxon>
        <taxon>Brassicales</taxon>
        <taxon>Brassicaceae</taxon>
        <taxon>Arabideae</taxon>
        <taxon>Arabis</taxon>
    </lineage>
</organism>
<dbReference type="PANTHER" id="PTHR34278">
    <property type="entry name" value="PROTEIN THI031, PUTATIVE-RELATED"/>
    <property type="match status" value="1"/>
</dbReference>
<dbReference type="OrthoDB" id="663108at2759"/>
<accession>A0A087GT82</accession>
<sequence>MKREGKQHGMVRTYRVLPPSLNPRPESKLVNPLTCRPTAGLFTKVSSKPTNHSKFTGKCGQARCLECHMHPISKSKLKTKGSSKVRSNDVTYKMLTWQVADGGPRPGLKLSGFSASGILDLMNDDYGYDHDYDSDEEEEEEEYIGNAMVEEIVNIYSDNDDVGGEKEEDGSHDNDDEMMSYCDVGMMIMMMEHVEEYDEEGWCLVEEMMT</sequence>
<name>A0A087GT82_ARAAL</name>
<feature type="compositionally biased region" description="Basic and acidic residues" evidence="1">
    <location>
        <begin position="163"/>
        <end position="173"/>
    </location>
</feature>
<dbReference type="EMBL" id="CM002874">
    <property type="protein sequence ID" value="KFK33084.1"/>
    <property type="molecule type" value="Genomic_DNA"/>
</dbReference>
<reference evidence="3" key="1">
    <citation type="journal article" date="2015" name="Nat. Plants">
        <title>Genome expansion of Arabis alpina linked with retrotransposition and reduced symmetric DNA methylation.</title>
        <authorList>
            <person name="Willing E.M."/>
            <person name="Rawat V."/>
            <person name="Mandakova T."/>
            <person name="Maumus F."/>
            <person name="James G.V."/>
            <person name="Nordstroem K.J."/>
            <person name="Becker C."/>
            <person name="Warthmann N."/>
            <person name="Chica C."/>
            <person name="Szarzynska B."/>
            <person name="Zytnicki M."/>
            <person name="Albani M.C."/>
            <person name="Kiefer C."/>
            <person name="Bergonzi S."/>
            <person name="Castaings L."/>
            <person name="Mateos J.L."/>
            <person name="Berns M.C."/>
            <person name="Bujdoso N."/>
            <person name="Piofczyk T."/>
            <person name="de Lorenzo L."/>
            <person name="Barrero-Sicilia C."/>
            <person name="Mateos I."/>
            <person name="Piednoel M."/>
            <person name="Hagmann J."/>
            <person name="Chen-Min-Tao R."/>
            <person name="Iglesias-Fernandez R."/>
            <person name="Schuster S.C."/>
            <person name="Alonso-Blanco C."/>
            <person name="Roudier F."/>
            <person name="Carbonero P."/>
            <person name="Paz-Ares J."/>
            <person name="Davis S.J."/>
            <person name="Pecinka A."/>
            <person name="Quesneville H."/>
            <person name="Colot V."/>
            <person name="Lysak M.A."/>
            <person name="Weigel D."/>
            <person name="Coupland G."/>
            <person name="Schneeberger K."/>
        </authorList>
    </citation>
    <scope>NUCLEOTIDE SEQUENCE [LARGE SCALE GENOMIC DNA]</scope>
    <source>
        <strain evidence="3">cv. Pajares</strain>
    </source>
</reference>
<evidence type="ECO:0000313" key="2">
    <source>
        <dbReference type="EMBL" id="KFK33084.1"/>
    </source>
</evidence>
<dbReference type="PANTHER" id="PTHR34278:SF1">
    <property type="entry name" value="PROTEIN THI031, PUTATIVE-RELATED"/>
    <property type="match status" value="1"/>
</dbReference>
<protein>
    <submittedName>
        <fullName evidence="2">Uncharacterized protein</fullName>
    </submittedName>
</protein>
<proteinExistence type="predicted"/>
<evidence type="ECO:0000256" key="1">
    <source>
        <dbReference type="SAM" id="MobiDB-lite"/>
    </source>
</evidence>
<feature type="region of interest" description="Disordered" evidence="1">
    <location>
        <begin position="158"/>
        <end position="177"/>
    </location>
</feature>
<gene>
    <name evidence="2" type="ordered locus">AALP_Aa6g328600</name>
</gene>
<evidence type="ECO:0000313" key="3">
    <source>
        <dbReference type="Proteomes" id="UP000029120"/>
    </source>
</evidence>
<dbReference type="OMA" id="PLGEMEH"/>
<dbReference type="eggNOG" id="ENOG502RZJY">
    <property type="taxonomic scope" value="Eukaryota"/>
</dbReference>
<dbReference type="Gramene" id="KFK33084">
    <property type="protein sequence ID" value="KFK33084"/>
    <property type="gene ID" value="AALP_AA6G328600"/>
</dbReference>
<keyword evidence="3" id="KW-1185">Reference proteome</keyword>